<dbReference type="EMBL" id="JAPFFF010000056">
    <property type="protein sequence ID" value="KAK8838241.1"/>
    <property type="molecule type" value="Genomic_DNA"/>
</dbReference>
<protein>
    <recommendedName>
        <fullName evidence="2">Transglutaminase-like domain-containing protein</fullName>
    </recommendedName>
</protein>
<dbReference type="PANTHER" id="PTHR46333:SF2">
    <property type="entry name" value="CYTOKINESIS PROTEIN 3"/>
    <property type="match status" value="1"/>
</dbReference>
<feature type="compositionally biased region" description="Basic and acidic residues" evidence="1">
    <location>
        <begin position="809"/>
        <end position="853"/>
    </location>
</feature>
<dbReference type="Proteomes" id="UP001470230">
    <property type="component" value="Unassembled WGS sequence"/>
</dbReference>
<comment type="caution">
    <text evidence="3">The sequence shown here is derived from an EMBL/GenBank/DDBJ whole genome shotgun (WGS) entry which is preliminary data.</text>
</comment>
<accession>A0ABR2GWK4</accession>
<dbReference type="Pfam" id="PF01841">
    <property type="entry name" value="Transglut_core"/>
    <property type="match status" value="1"/>
</dbReference>
<proteinExistence type="predicted"/>
<organism evidence="3 4">
    <name type="scientific">Tritrichomonas musculus</name>
    <dbReference type="NCBI Taxonomy" id="1915356"/>
    <lineage>
        <taxon>Eukaryota</taxon>
        <taxon>Metamonada</taxon>
        <taxon>Parabasalia</taxon>
        <taxon>Tritrichomonadida</taxon>
        <taxon>Tritrichomonadidae</taxon>
        <taxon>Tritrichomonas</taxon>
    </lineage>
</organism>
<name>A0ABR2GWK4_9EUKA</name>
<feature type="domain" description="Transglutaminase-like" evidence="2">
    <location>
        <begin position="75"/>
        <end position="149"/>
    </location>
</feature>
<dbReference type="InterPro" id="IPR052557">
    <property type="entry name" value="CAP/Cytokinesis_protein"/>
</dbReference>
<evidence type="ECO:0000256" key="1">
    <source>
        <dbReference type="SAM" id="MobiDB-lite"/>
    </source>
</evidence>
<feature type="region of interest" description="Disordered" evidence="1">
    <location>
        <begin position="739"/>
        <end position="761"/>
    </location>
</feature>
<reference evidence="3 4" key="1">
    <citation type="submission" date="2024-04" db="EMBL/GenBank/DDBJ databases">
        <title>Tritrichomonas musculus Genome.</title>
        <authorList>
            <person name="Alves-Ferreira E."/>
            <person name="Grigg M."/>
            <person name="Lorenzi H."/>
            <person name="Galac M."/>
        </authorList>
    </citation>
    <scope>NUCLEOTIDE SEQUENCE [LARGE SCALE GENOMIC DNA]</scope>
    <source>
        <strain evidence="3 4">EAF2021</strain>
    </source>
</reference>
<feature type="region of interest" description="Disordered" evidence="1">
    <location>
        <begin position="652"/>
        <end position="677"/>
    </location>
</feature>
<gene>
    <name evidence="3" type="ORF">M9Y10_035661</name>
</gene>
<feature type="region of interest" description="Disordered" evidence="1">
    <location>
        <begin position="804"/>
        <end position="869"/>
    </location>
</feature>
<feature type="compositionally biased region" description="Acidic residues" evidence="1">
    <location>
        <begin position="665"/>
        <end position="677"/>
    </location>
</feature>
<evidence type="ECO:0000313" key="4">
    <source>
        <dbReference type="Proteomes" id="UP001470230"/>
    </source>
</evidence>
<dbReference type="PANTHER" id="PTHR46333">
    <property type="entry name" value="CYTOKINESIS PROTEIN 3"/>
    <property type="match status" value="1"/>
</dbReference>
<keyword evidence="4" id="KW-1185">Reference proteome</keyword>
<dbReference type="Gene3D" id="3.10.620.30">
    <property type="match status" value="1"/>
</dbReference>
<dbReference type="InterPro" id="IPR038765">
    <property type="entry name" value="Papain-like_cys_pep_sf"/>
</dbReference>
<evidence type="ECO:0000313" key="3">
    <source>
        <dbReference type="EMBL" id="KAK8838241.1"/>
    </source>
</evidence>
<dbReference type="SUPFAM" id="SSF54001">
    <property type="entry name" value="Cysteine proteinases"/>
    <property type="match status" value="1"/>
</dbReference>
<dbReference type="InterPro" id="IPR002931">
    <property type="entry name" value="Transglutaminase-like"/>
</dbReference>
<evidence type="ECO:0000259" key="2">
    <source>
        <dbReference type="Pfam" id="PF01841"/>
    </source>
</evidence>
<sequence>MINDENCSFYLRYLVKITEENGITYDEFPEEFIKYFSIPGLAQALNIKIHNPPVPNISEVKNYMDSNTFNDFNSLVAGIKSKFQTNIDKLYAAYYYTTHTIEYDLEALDKEEGRNSIEKIFRVKKGVCANYTDFMVQLAKRSGVTSKYMRIHSFTNASKAAGWDDFNPPKKVNYDHGCVFVEIDGERFLSEPTWGAGGCYDSGEFSFDFKPANFLIPYYRGVLSHFPKNDRTFSYEHFIRLAKPNFNNEIAFESNPFQLIRVKNGTFNYQISLTKRSSLYISFYRLVDDTWKRMDSSSVTYRVKCLEKELPNRLFTAFPEFKRSRFLISILFHEAGTWKLTFADCQTYFEVENSAEKRLVDYYVDTDRSVFIPITPLKTLSSVKNGFVRIRFAFWSDCSFDRVRLCKVFPGTFERGESCETRKYYRFFAVELDENEDDQKRLLEGWLLVEFPEDGRFYLSFDFSRNNEKCEEVVYYFDVTGSGVHNEHPFFDLPKTRKFSPFKQEKGENLSVVPSSSVVILNVDSDFNFHVFGEKKLDVYFAEYGKYSDYIYPTFITIKETDKEGVFDHEYSTVFTKKGRFVLNLKGEESRGTQEYYVIDDELPEESFKDKKLIENMRKRLEREVPYDDDIPIEIRRNVDKMLRDKIQENEKKMKKKLKKQASNECDDDEEESEDDDSCGIDYLREKAECLEKEKEDLRIRFEEMERKEREMRKRFEKEIEKLQREWSNKDQEFVNKMKEKEEARKKENDEFAEQEKSKRKKRIDELTIRIQIIENTMKEGQDKKQKILSLQEEIVNEERDEFAVLSSRQEKQEREQKQDEKLIKEKINKKQEKVTKNAKRDANKNQEEEKSESQANSNEVKSKSCILI</sequence>